<reference evidence="1" key="1">
    <citation type="submission" date="2022-04" db="EMBL/GenBank/DDBJ databases">
        <title>Jade perch genome.</title>
        <authorList>
            <person name="Chao B."/>
        </authorList>
    </citation>
    <scope>NUCLEOTIDE SEQUENCE</scope>
    <source>
        <strain evidence="1">CB-2022</strain>
    </source>
</reference>
<protein>
    <submittedName>
        <fullName evidence="1">Uncharacterized protein</fullName>
    </submittedName>
</protein>
<dbReference type="Proteomes" id="UP000831701">
    <property type="component" value="Chromosome 21"/>
</dbReference>
<name>A0ACB8VHL5_9TELE</name>
<keyword evidence="2" id="KW-1185">Reference proteome</keyword>
<evidence type="ECO:0000313" key="2">
    <source>
        <dbReference type="Proteomes" id="UP000831701"/>
    </source>
</evidence>
<organism evidence="1 2">
    <name type="scientific">Scortum barcoo</name>
    <name type="common">barcoo grunter</name>
    <dbReference type="NCBI Taxonomy" id="214431"/>
    <lineage>
        <taxon>Eukaryota</taxon>
        <taxon>Metazoa</taxon>
        <taxon>Chordata</taxon>
        <taxon>Craniata</taxon>
        <taxon>Vertebrata</taxon>
        <taxon>Euteleostomi</taxon>
        <taxon>Actinopterygii</taxon>
        <taxon>Neopterygii</taxon>
        <taxon>Teleostei</taxon>
        <taxon>Neoteleostei</taxon>
        <taxon>Acanthomorphata</taxon>
        <taxon>Eupercaria</taxon>
        <taxon>Centrarchiformes</taxon>
        <taxon>Terapontoidei</taxon>
        <taxon>Terapontidae</taxon>
        <taxon>Scortum</taxon>
    </lineage>
</organism>
<sequence length="567" mass="63737">MGVLADRAQDPNGHRSRFQLQATVCYQLQNLLLQALVDSGAEENFLDRQVAAQAGVPFEPLEKPRDALAVDGRIMARVTHRTQPLTLVISGNHTEEIQFLLISAPNTPLILGFPWLATHNPHLDWARGENFWTGASGVMRPAYGPPSHPQQNQPVPVAAPRRWIYLASRRSIMTSRSRLYHLSRPESEAMEKYIRESLAAGLIRPSKAPLGAGFFFVEKKDSSLCPCIDYRGLNNITIRNKYPLPLIDSAFTPLQGAVIFTKLDLRNTYHLVRIREGDEWKTAFNTPLGHFEYLVMPFGLTNAPAVFQALINDVLRDFLNHFVFVYLDDILIFSRSLKEHQSHVHQVLQRLLENRLYVKKEKCEFHTSRVSFLGFIVERGQVQADPEKVDASDVGVGAVLSQRQGPDAHLHPCAFFSRCLTPAEANSTTWGTGNSSYAVKLALEEWRHRLEGAAEPFVVWTDHKNLAYIQSAKRLNPRQARWALFFSRFNFSLTYRPGSLNTKPDALSRLSTVEDAPRSAENILPASHIIASLTWGIEETVHHAQEQQPDPGGGSAEPFVCSGCRPR</sequence>
<proteinExistence type="predicted"/>
<evidence type="ECO:0000313" key="1">
    <source>
        <dbReference type="EMBL" id="KAI3354966.1"/>
    </source>
</evidence>
<dbReference type="EMBL" id="CM041551">
    <property type="protein sequence ID" value="KAI3354966.1"/>
    <property type="molecule type" value="Genomic_DNA"/>
</dbReference>
<accession>A0ACB8VHL5</accession>
<gene>
    <name evidence="1" type="ORF">L3Q82_004757</name>
</gene>
<comment type="caution">
    <text evidence="1">The sequence shown here is derived from an EMBL/GenBank/DDBJ whole genome shotgun (WGS) entry which is preliminary data.</text>
</comment>